<dbReference type="InterPro" id="IPR050748">
    <property type="entry name" value="Glycosyltrans_8_dom-fam"/>
</dbReference>
<keyword evidence="4" id="KW-0479">Metal-binding</keyword>
<name>A0A0D2WUB1_CAPO3</name>
<reference evidence="7" key="1">
    <citation type="submission" date="2011-02" db="EMBL/GenBank/DDBJ databases">
        <title>The Genome Sequence of Capsaspora owczarzaki ATCC 30864.</title>
        <authorList>
            <person name="Russ C."/>
            <person name="Cuomo C."/>
            <person name="Burger G."/>
            <person name="Gray M.W."/>
            <person name="Holland P.W.H."/>
            <person name="King N."/>
            <person name="Lang F.B.F."/>
            <person name="Roger A.J."/>
            <person name="Ruiz-Trillo I."/>
            <person name="Young S.K."/>
            <person name="Zeng Q."/>
            <person name="Gargeya S."/>
            <person name="Alvarado L."/>
            <person name="Berlin A."/>
            <person name="Chapman S.B."/>
            <person name="Chen Z."/>
            <person name="Freedman E."/>
            <person name="Gellesch M."/>
            <person name="Goldberg J."/>
            <person name="Griggs A."/>
            <person name="Gujja S."/>
            <person name="Heilman E."/>
            <person name="Heiman D."/>
            <person name="Howarth C."/>
            <person name="Mehta T."/>
            <person name="Neiman D."/>
            <person name="Pearson M."/>
            <person name="Roberts A."/>
            <person name="Saif S."/>
            <person name="Shea T."/>
            <person name="Shenoy N."/>
            <person name="Sisk P."/>
            <person name="Stolte C."/>
            <person name="Sykes S."/>
            <person name="White J."/>
            <person name="Yandava C."/>
            <person name="Haas B."/>
            <person name="Nusbaum C."/>
            <person name="Birren B."/>
        </authorList>
    </citation>
    <scope>NUCLEOTIDE SEQUENCE</scope>
    <source>
        <strain evidence="7">ATCC 30864</strain>
    </source>
</reference>
<evidence type="ECO:0000256" key="5">
    <source>
        <dbReference type="SAM" id="MobiDB-lite"/>
    </source>
</evidence>
<feature type="region of interest" description="Disordered" evidence="5">
    <location>
        <begin position="117"/>
        <end position="137"/>
    </location>
</feature>
<keyword evidence="3 6" id="KW-0808">Transferase</keyword>
<dbReference type="InterPro" id="IPR002495">
    <property type="entry name" value="Glyco_trans_8"/>
</dbReference>
<dbReference type="SUPFAM" id="SSF53448">
    <property type="entry name" value="Nucleotide-diphospho-sugar transferases"/>
    <property type="match status" value="1"/>
</dbReference>
<accession>A0A0D2WUB1</accession>
<evidence type="ECO:0000313" key="7">
    <source>
        <dbReference type="Proteomes" id="UP000008743"/>
    </source>
</evidence>
<keyword evidence="7" id="KW-1185">Reference proteome</keyword>
<dbReference type="InParanoid" id="A0A0D2WUB1"/>
<dbReference type="EMBL" id="KE346369">
    <property type="protein sequence ID" value="KJE95478.1"/>
    <property type="molecule type" value="Genomic_DNA"/>
</dbReference>
<comment type="similarity">
    <text evidence="1">Belongs to the glycosyltransferase 8 family.</text>
</comment>
<dbReference type="PhylomeDB" id="A0A0D2WUB1"/>
<evidence type="ECO:0000256" key="1">
    <source>
        <dbReference type="ARBA" id="ARBA00006351"/>
    </source>
</evidence>
<feature type="region of interest" description="Disordered" evidence="5">
    <location>
        <begin position="46"/>
        <end position="90"/>
    </location>
</feature>
<dbReference type="GO" id="GO:0005794">
    <property type="term" value="C:Golgi apparatus"/>
    <property type="evidence" value="ECO:0007669"/>
    <property type="project" value="TreeGrafter"/>
</dbReference>
<protein>
    <submittedName>
        <fullName evidence="6">Glycosyltransferase 8 domain-containing protein 1</fullName>
    </submittedName>
</protein>
<proteinExistence type="inferred from homology"/>
<evidence type="ECO:0000256" key="2">
    <source>
        <dbReference type="ARBA" id="ARBA00022676"/>
    </source>
</evidence>
<dbReference type="Pfam" id="PF01501">
    <property type="entry name" value="Glyco_transf_8"/>
    <property type="match status" value="1"/>
</dbReference>
<evidence type="ECO:0000313" key="6">
    <source>
        <dbReference type="EMBL" id="KJE95478.1"/>
    </source>
</evidence>
<dbReference type="OMA" id="WAATNIT"/>
<keyword evidence="2" id="KW-0328">Glycosyltransferase</keyword>
<dbReference type="GO" id="GO:0046872">
    <property type="term" value="F:metal ion binding"/>
    <property type="evidence" value="ECO:0007669"/>
    <property type="project" value="UniProtKB-KW"/>
</dbReference>
<evidence type="ECO:0000256" key="4">
    <source>
        <dbReference type="ARBA" id="ARBA00022723"/>
    </source>
</evidence>
<feature type="compositionally biased region" description="Low complexity" evidence="5">
    <location>
        <begin position="71"/>
        <end position="87"/>
    </location>
</feature>
<dbReference type="InterPro" id="IPR029044">
    <property type="entry name" value="Nucleotide-diphossugar_trans"/>
</dbReference>
<evidence type="ECO:0000256" key="3">
    <source>
        <dbReference type="ARBA" id="ARBA00022679"/>
    </source>
</evidence>
<gene>
    <name evidence="6" type="ORF">CAOG_005928</name>
</gene>
<dbReference type="OrthoDB" id="411524at2759"/>
<sequence>MFNVKTARLALLVAVGVLIVIATTTGPIPPQKQPGAAPAAAALAGGAASGNSEPNLNPLSGDVPVGRREAPQPASGAANAAAAAAAAKKPHPPAASPAAVAAAAAAAASDKKDAAAEGVMGDAPPAPVDPNDPFLPQNRKLAPLESYKPLVDDGVMRINVMIASDANTLIGVIAVVKSILANTKTPDRIDFYLIVDTDQEAVRCQRWLNLAFEKKRQAQFWVKVFPLEWVANKIKIRGRRQDLASPANYARYYVLDLFPNLTGRIAYIDSDVVVQDDVAGLYFHPIEPGHIGAFVKDCHNELRFFINFEHPRVLAQQMDPSTCSFNAGVYVADLTEWKRQRMSKELEFWMELNTRENVYGGEGSGGGSQPPMLLALYGRATELNPLWHVRHLGWSGSYAYTAEFVKSAHLLHWNGAGKPWLLVPGVNFPSVWRQFCTPEPELSATACSEPSDGPSYKYVSDEAMLAEHCTQVREQRAADAEIGIALDCTFPW</sequence>
<dbReference type="eggNOG" id="ENOG502QTN8">
    <property type="taxonomic scope" value="Eukaryota"/>
</dbReference>
<dbReference type="PANTHER" id="PTHR13778:SF47">
    <property type="entry name" value="LIPOPOLYSACCHARIDE 1,3-GALACTOSYLTRANSFERASE"/>
    <property type="match status" value="1"/>
</dbReference>
<dbReference type="Gene3D" id="3.90.550.10">
    <property type="entry name" value="Spore Coat Polysaccharide Biosynthesis Protein SpsA, Chain A"/>
    <property type="match status" value="1"/>
</dbReference>
<dbReference type="AlphaFoldDB" id="A0A0D2WUB1"/>
<organism evidence="6 7">
    <name type="scientific">Capsaspora owczarzaki (strain ATCC 30864)</name>
    <dbReference type="NCBI Taxonomy" id="595528"/>
    <lineage>
        <taxon>Eukaryota</taxon>
        <taxon>Filasterea</taxon>
        <taxon>Capsaspora</taxon>
    </lineage>
</organism>
<dbReference type="PANTHER" id="PTHR13778">
    <property type="entry name" value="GLYCOSYLTRANSFERASE 8 DOMAIN-CONTAINING PROTEIN"/>
    <property type="match status" value="1"/>
</dbReference>
<dbReference type="GO" id="GO:0016757">
    <property type="term" value="F:glycosyltransferase activity"/>
    <property type="evidence" value="ECO:0007669"/>
    <property type="project" value="UniProtKB-KW"/>
</dbReference>
<dbReference type="Proteomes" id="UP000008743">
    <property type="component" value="Unassembled WGS sequence"/>
</dbReference>
<dbReference type="RefSeq" id="XP_004345518.1">
    <property type="nucleotide sequence ID" value="XM_004345468.1"/>
</dbReference>